<sequence length="615" mass="67434">MDLTVTGLDPGVFDVELDRSTDPTPAGGVTVTVTATYRGTEPAEARLRVSASLPAEDDPYWMIPGLFYGENRPEGNDRLYPRYAREADTERFVSPAWSFRADRAATPAVFAWTGEGGLALAVDEDGSLGLTGIGFSWEAGTATLHAEFPYREAPVSYYGDKVPLPPMAQTHLWQPGERHTVELCVYPLPADRHAYAPVLRERHARTATEPLRPWVGVSEAADLAAHGLHRWHYRPDPAVLLETAAFDREFNGNVRGLGDREAMHVAWVSGIPYAHALLAHGRRRALPEEVTAGAAVIDHICANLAPSGTFWGQWSGSRGWVGSWTPVPGGLHARTLAEATLFLHRAVVAERTLGVSHDSWERAVRSNLDVAVKSQNADGNLGSMLHAADGQVLSREGAAGLTWVAALAEASDLDPAYLPAAVHGGEHYAHFVDEEFLHGAPEDVDLAPTSEDGYAAILAYMALWRVTGEARWRDLARRAADWMLTFRYTYDVRFDPHTLLGAYGFRSRGADQASPSNQHLHAYGLICLPEMAELAEATGDPYYLERTRENLACFRQFIAREDGDFNAYKGMASERYYQTECFQAKGMLLTLSHAWSVGVLLLGCEAALNLPGAEW</sequence>
<dbReference type="GO" id="GO:0005975">
    <property type="term" value="P:carbohydrate metabolic process"/>
    <property type="evidence" value="ECO:0007669"/>
    <property type="project" value="InterPro"/>
</dbReference>
<accession>A0A9W6RPE4</accession>
<dbReference type="RefSeq" id="WP_285629794.1">
    <property type="nucleotide sequence ID" value="NZ_BSTJ01000010.1"/>
</dbReference>
<protein>
    <submittedName>
        <fullName evidence="1">Uncharacterized protein</fullName>
    </submittedName>
</protein>
<dbReference type="InterPro" id="IPR012341">
    <property type="entry name" value="6hp_glycosidase-like_sf"/>
</dbReference>
<dbReference type="EMBL" id="BSTJ01000010">
    <property type="protein sequence ID" value="GLY78930.1"/>
    <property type="molecule type" value="Genomic_DNA"/>
</dbReference>
<dbReference type="Gene3D" id="1.50.10.10">
    <property type="match status" value="1"/>
</dbReference>
<dbReference type="Proteomes" id="UP001165135">
    <property type="component" value="Unassembled WGS sequence"/>
</dbReference>
<organism evidence="1 2">
    <name type="scientific">Actinoallomurus iriomotensis</name>
    <dbReference type="NCBI Taxonomy" id="478107"/>
    <lineage>
        <taxon>Bacteria</taxon>
        <taxon>Bacillati</taxon>
        <taxon>Actinomycetota</taxon>
        <taxon>Actinomycetes</taxon>
        <taxon>Streptosporangiales</taxon>
        <taxon>Thermomonosporaceae</taxon>
        <taxon>Actinoallomurus</taxon>
    </lineage>
</organism>
<name>A0A9W6RPE4_9ACTN</name>
<dbReference type="InterPro" id="IPR008928">
    <property type="entry name" value="6-hairpin_glycosidase_sf"/>
</dbReference>
<proteinExistence type="predicted"/>
<dbReference type="AlphaFoldDB" id="A0A9W6RPE4"/>
<evidence type="ECO:0000313" key="2">
    <source>
        <dbReference type="Proteomes" id="UP001165135"/>
    </source>
</evidence>
<gene>
    <name evidence="1" type="ORF">Airi01_071970</name>
</gene>
<comment type="caution">
    <text evidence="1">The sequence shown here is derived from an EMBL/GenBank/DDBJ whole genome shotgun (WGS) entry which is preliminary data.</text>
</comment>
<reference evidence="1" key="1">
    <citation type="submission" date="2023-03" db="EMBL/GenBank/DDBJ databases">
        <title>Actinoallomurus iriomotensis NBRC 103681.</title>
        <authorList>
            <person name="Ichikawa N."/>
            <person name="Sato H."/>
            <person name="Tonouchi N."/>
        </authorList>
    </citation>
    <scope>NUCLEOTIDE SEQUENCE</scope>
    <source>
        <strain evidence="1">NBRC 103681</strain>
    </source>
</reference>
<evidence type="ECO:0000313" key="1">
    <source>
        <dbReference type="EMBL" id="GLY78930.1"/>
    </source>
</evidence>
<dbReference type="SUPFAM" id="SSF48208">
    <property type="entry name" value="Six-hairpin glycosidases"/>
    <property type="match status" value="1"/>
</dbReference>